<organism evidence="2 3">
    <name type="scientific">Veillonella denticariosi JCM 15641</name>
    <dbReference type="NCBI Taxonomy" id="1298594"/>
    <lineage>
        <taxon>Bacteria</taxon>
        <taxon>Bacillati</taxon>
        <taxon>Bacillota</taxon>
        <taxon>Negativicutes</taxon>
        <taxon>Veillonellales</taxon>
        <taxon>Veillonellaceae</taxon>
        <taxon>Veillonella</taxon>
    </lineage>
</organism>
<feature type="domain" description="LicD/FKTN/FKRP nucleotidyltransferase" evidence="1">
    <location>
        <begin position="22"/>
        <end position="242"/>
    </location>
</feature>
<dbReference type="PANTHER" id="PTHR43404:SF2">
    <property type="entry name" value="LIPOPOLYSACCHARIDE CHOLINEPHOSPHOTRANSFERASE LICD"/>
    <property type="match status" value="1"/>
</dbReference>
<evidence type="ECO:0000313" key="2">
    <source>
        <dbReference type="EMBL" id="PQL20870.1"/>
    </source>
</evidence>
<dbReference type="PANTHER" id="PTHR43404">
    <property type="entry name" value="LIPOPOLYSACCHARIDE CHOLINEPHOSPHOTRANSFERASE LICD"/>
    <property type="match status" value="1"/>
</dbReference>
<keyword evidence="3" id="KW-1185">Reference proteome</keyword>
<dbReference type="OrthoDB" id="9786100at2"/>
<sequence>MLTIEEIQSHLYIMLKEFDSFCKENDIKYSLSGGSLLGAIRHHDFIPWDDDIDVCMSRNDYDRLVSIFPTVLNELYVLKSVERKNSIYPFARLEKLDINIEDAYSNSNKYLFMDIMPVDGLPDDLNQVSSIYKKRKVYSKMLELCDAKLGKGKTLWRAVVKSCLIFIAKLFGPSYWSRNLDVLAKKYDYKKSKYVGAITGGVYGAKERMLKSDFEKRVLVSFKDLKLEVFSCYDSYLSNLYGADYMQIPPVEKRKISTIKAFKS</sequence>
<dbReference type="STRING" id="1298594.GCA_001312465_02678"/>
<comment type="caution">
    <text evidence="2">The sequence shown here is derived from an EMBL/GenBank/DDBJ whole genome shotgun (WGS) entry which is preliminary data.</text>
</comment>
<evidence type="ECO:0000313" key="3">
    <source>
        <dbReference type="Proteomes" id="UP000237916"/>
    </source>
</evidence>
<evidence type="ECO:0000259" key="1">
    <source>
        <dbReference type="Pfam" id="PF04991"/>
    </source>
</evidence>
<dbReference type="EMBL" id="PPDB01000001">
    <property type="protein sequence ID" value="PQL20870.1"/>
    <property type="molecule type" value="Genomic_DNA"/>
</dbReference>
<dbReference type="InterPro" id="IPR052942">
    <property type="entry name" value="LPS_cholinephosphotransferase"/>
</dbReference>
<dbReference type="GO" id="GO:0009100">
    <property type="term" value="P:glycoprotein metabolic process"/>
    <property type="evidence" value="ECO:0007669"/>
    <property type="project" value="UniProtKB-ARBA"/>
</dbReference>
<dbReference type="Pfam" id="PF04991">
    <property type="entry name" value="LicD"/>
    <property type="match status" value="1"/>
</dbReference>
<proteinExistence type="predicted"/>
<dbReference type="RefSeq" id="WP_105090355.1">
    <property type="nucleotide sequence ID" value="NZ_PPDB01000001.1"/>
</dbReference>
<dbReference type="Proteomes" id="UP000237916">
    <property type="component" value="Unassembled WGS sequence"/>
</dbReference>
<reference evidence="2 3" key="1">
    <citation type="submission" date="2018-01" db="EMBL/GenBank/DDBJ databases">
        <title>Draft genome sequences of clinical isolates and type strains of oral Veillonella including Veillonella infantum sp., nov.</title>
        <authorList>
            <person name="Mashima I."/>
            <person name="Liao Y.-C."/>
            <person name="Sabharwal A."/>
            <person name="Haase E.M."/>
            <person name="Nakazawa F."/>
            <person name="Scannapieco F.A."/>
        </authorList>
    </citation>
    <scope>NUCLEOTIDE SEQUENCE [LARGE SCALE GENOMIC DNA]</scope>
    <source>
        <strain evidence="2 3">JCM 15641</strain>
    </source>
</reference>
<accession>A0A2S7ZCC1</accession>
<gene>
    <name evidence="2" type="ORF">VEHSUH05_00105</name>
</gene>
<dbReference type="InterPro" id="IPR007074">
    <property type="entry name" value="LicD/FKTN/FKRP_NTP_transf"/>
</dbReference>
<protein>
    <submittedName>
        <fullName evidence="2">LicD family protein</fullName>
    </submittedName>
</protein>
<dbReference type="AlphaFoldDB" id="A0A2S7ZCC1"/>
<name>A0A2S7ZCC1_9FIRM</name>